<sequence>MTAMTQTRLPASGTPLTGAPAPRLRLGTLVTMRWLALIGQTIALAVVYFGLDLDLPLIPAMAVVMLSGALNVAISVAWPSSSWLGEHQAAAMLAFDLVQIAVLLGLTGGLGNPFTLFLVVPVAVAAWALGRRYAFAEGRIQA</sequence>
<keyword evidence="1" id="KW-0472">Membrane</keyword>
<feature type="transmembrane region" description="Helical" evidence="1">
    <location>
        <begin position="114"/>
        <end position="130"/>
    </location>
</feature>
<keyword evidence="1" id="KW-1133">Transmembrane helix</keyword>
<reference evidence="2" key="1">
    <citation type="journal article" date="2014" name="Front. Microbiol.">
        <title>High frequency of phylogenetically diverse reductive dehalogenase-homologous genes in deep subseafloor sedimentary metagenomes.</title>
        <authorList>
            <person name="Kawai M."/>
            <person name="Futagami T."/>
            <person name="Toyoda A."/>
            <person name="Takaki Y."/>
            <person name="Nishi S."/>
            <person name="Hori S."/>
            <person name="Arai W."/>
            <person name="Tsubouchi T."/>
            <person name="Morono Y."/>
            <person name="Uchiyama I."/>
            <person name="Ito T."/>
            <person name="Fujiyama A."/>
            <person name="Inagaki F."/>
            <person name="Takami H."/>
        </authorList>
    </citation>
    <scope>NUCLEOTIDE SEQUENCE</scope>
    <source>
        <strain evidence="2">Expedition CK06-06</strain>
    </source>
</reference>
<accession>X0VGC9</accession>
<evidence type="ECO:0000256" key="1">
    <source>
        <dbReference type="SAM" id="Phobius"/>
    </source>
</evidence>
<gene>
    <name evidence="2" type="ORF">S01H1_37153</name>
</gene>
<comment type="caution">
    <text evidence="2">The sequence shown here is derived from an EMBL/GenBank/DDBJ whole genome shotgun (WGS) entry which is preliminary data.</text>
</comment>
<dbReference type="EMBL" id="BARS01023328">
    <property type="protein sequence ID" value="GAG10277.1"/>
    <property type="molecule type" value="Genomic_DNA"/>
</dbReference>
<evidence type="ECO:0000313" key="2">
    <source>
        <dbReference type="EMBL" id="GAG10277.1"/>
    </source>
</evidence>
<protein>
    <submittedName>
        <fullName evidence="2">Uncharacterized protein</fullName>
    </submittedName>
</protein>
<feature type="non-terminal residue" evidence="2">
    <location>
        <position position="142"/>
    </location>
</feature>
<feature type="transmembrane region" description="Helical" evidence="1">
    <location>
        <begin position="57"/>
        <end position="78"/>
    </location>
</feature>
<name>X0VGC9_9ZZZZ</name>
<proteinExistence type="predicted"/>
<organism evidence="2">
    <name type="scientific">marine sediment metagenome</name>
    <dbReference type="NCBI Taxonomy" id="412755"/>
    <lineage>
        <taxon>unclassified sequences</taxon>
        <taxon>metagenomes</taxon>
        <taxon>ecological metagenomes</taxon>
    </lineage>
</organism>
<keyword evidence="1" id="KW-0812">Transmembrane</keyword>
<dbReference type="AlphaFoldDB" id="X0VGC9"/>
<feature type="transmembrane region" description="Helical" evidence="1">
    <location>
        <begin position="32"/>
        <end position="51"/>
    </location>
</feature>